<gene>
    <name evidence="2" type="ORF">EDI_317170</name>
</gene>
<dbReference type="PANTHER" id="PTHR24202:SF4">
    <property type="entry name" value="E3 UBIQUITIN-PROTEIN LIGASE MIB2-RELATED"/>
    <property type="match status" value="1"/>
</dbReference>
<dbReference type="GO" id="GO:0046872">
    <property type="term" value="F:metal ion binding"/>
    <property type="evidence" value="ECO:0007669"/>
    <property type="project" value="InterPro"/>
</dbReference>
<reference evidence="3" key="1">
    <citation type="submission" date="2007-12" db="EMBL/GenBank/DDBJ databases">
        <title>Annotation of Entamoeba dispar SAW760.</title>
        <authorList>
            <person name="Lorenzi H."/>
            <person name="Inman J."/>
            <person name="Schobel S."/>
            <person name="Amedeo P."/>
            <person name="Caler E."/>
        </authorList>
    </citation>
    <scope>NUCLEOTIDE SEQUENCE [LARGE SCALE GENOMIC DNA]</scope>
    <source>
        <strain evidence="3">ATCC PRA-260 / SAW760</strain>
    </source>
</reference>
<dbReference type="GO" id="GO:0016567">
    <property type="term" value="P:protein ubiquitination"/>
    <property type="evidence" value="ECO:0007669"/>
    <property type="project" value="InterPro"/>
</dbReference>
<evidence type="ECO:0000313" key="3">
    <source>
        <dbReference type="Proteomes" id="UP000008076"/>
    </source>
</evidence>
<accession>B0EB43</accession>
<dbReference type="RefSeq" id="XP_001735543.1">
    <property type="nucleotide sequence ID" value="XM_001735491.1"/>
</dbReference>
<dbReference type="Gene3D" id="2.30.30.40">
    <property type="entry name" value="SH3 Domains"/>
    <property type="match status" value="2"/>
</dbReference>
<dbReference type="VEuPathDB" id="AmoebaDB:EDI_317170"/>
<dbReference type="SUPFAM" id="SSF159034">
    <property type="entry name" value="Mib/herc2 domain-like"/>
    <property type="match status" value="2"/>
</dbReference>
<dbReference type="FunFam" id="2.30.30.40:FF:000252">
    <property type="entry name" value="HECT domain and RCC1 family domain containing protein"/>
    <property type="match status" value="2"/>
</dbReference>
<dbReference type="GO" id="GO:0005737">
    <property type="term" value="C:cytoplasm"/>
    <property type="evidence" value="ECO:0007669"/>
    <property type="project" value="TreeGrafter"/>
</dbReference>
<dbReference type="PROSITE" id="PS51416">
    <property type="entry name" value="MIB_HERC2"/>
    <property type="match status" value="2"/>
</dbReference>
<dbReference type="OrthoDB" id="26799at2759"/>
<dbReference type="Pfam" id="PF06701">
    <property type="entry name" value="MIB_HERC2"/>
    <property type="match status" value="2"/>
</dbReference>
<dbReference type="GO" id="GO:0004842">
    <property type="term" value="F:ubiquitin-protein transferase activity"/>
    <property type="evidence" value="ECO:0007669"/>
    <property type="project" value="InterPro"/>
</dbReference>
<sequence>MSLTQEQKDAFKAIFIETVTNFAQQVGQATEKVFLQILPLTVVAGTEYLKSYEEDLKTKLEDCKTKSQKIIGALSTVKEPEKVEKSGDKHLPLGELLGKRVQRGEDWKWDDQDGGIGSFGKVVGVKGNGWVKVQWESSRNENRYRWGVDKAYDVKVVEIVDDLGDIPPLEEQIKKPTSWVIGKSVVRGRDWKWKDQDGGEGQIGEVIDVCDEGWVEVKWKNGMVCQYRWGGENAFDLKVVPKPKE</sequence>
<dbReference type="OMA" id="NENRYRY"/>
<protein>
    <recommendedName>
        <fullName evidence="1">MIB/HERC2 domain-containing protein</fullName>
    </recommendedName>
</protein>
<dbReference type="GeneID" id="5880500"/>
<evidence type="ECO:0000259" key="1">
    <source>
        <dbReference type="PROSITE" id="PS51416"/>
    </source>
</evidence>
<dbReference type="EMBL" id="DS548555">
    <property type="protein sequence ID" value="EDR28260.1"/>
    <property type="molecule type" value="Genomic_DNA"/>
</dbReference>
<dbReference type="eggNOG" id="KOG4276">
    <property type="taxonomic scope" value="Eukaryota"/>
</dbReference>
<evidence type="ECO:0000313" key="2">
    <source>
        <dbReference type="EMBL" id="EDR28260.1"/>
    </source>
</evidence>
<feature type="domain" description="MIB/HERC2" evidence="1">
    <location>
        <begin position="87"/>
        <end position="160"/>
    </location>
</feature>
<keyword evidence="3" id="KW-1185">Reference proteome</keyword>
<organism evidence="3">
    <name type="scientific">Entamoeba dispar (strain ATCC PRA-260 / SAW760)</name>
    <dbReference type="NCBI Taxonomy" id="370354"/>
    <lineage>
        <taxon>Eukaryota</taxon>
        <taxon>Amoebozoa</taxon>
        <taxon>Evosea</taxon>
        <taxon>Archamoebae</taxon>
        <taxon>Mastigamoebida</taxon>
        <taxon>Entamoebidae</taxon>
        <taxon>Entamoeba</taxon>
    </lineage>
</organism>
<name>B0EB43_ENTDS</name>
<dbReference type="eggNOG" id="KOG1426">
    <property type="taxonomic scope" value="Eukaryota"/>
</dbReference>
<feature type="domain" description="MIB/HERC2" evidence="1">
    <location>
        <begin position="172"/>
        <end position="243"/>
    </location>
</feature>
<proteinExistence type="predicted"/>
<dbReference type="KEGG" id="edi:EDI_317170"/>
<dbReference type="AlphaFoldDB" id="B0EB43"/>
<dbReference type="Proteomes" id="UP000008076">
    <property type="component" value="Unassembled WGS sequence"/>
</dbReference>
<dbReference type="InterPro" id="IPR037252">
    <property type="entry name" value="Mib_Herc2_sf"/>
</dbReference>
<dbReference type="PANTHER" id="PTHR24202">
    <property type="entry name" value="E3 UBIQUITIN-PROTEIN LIGASE MIB2"/>
    <property type="match status" value="1"/>
</dbReference>
<dbReference type="InterPro" id="IPR010606">
    <property type="entry name" value="Mib_Herc2"/>
</dbReference>